<organism evidence="1 2">
    <name type="scientific">Legionella busanensis</name>
    <dbReference type="NCBI Taxonomy" id="190655"/>
    <lineage>
        <taxon>Bacteria</taxon>
        <taxon>Pseudomonadati</taxon>
        <taxon>Pseudomonadota</taxon>
        <taxon>Gammaproteobacteria</taxon>
        <taxon>Legionellales</taxon>
        <taxon>Legionellaceae</taxon>
        <taxon>Legionella</taxon>
    </lineage>
</organism>
<protein>
    <submittedName>
        <fullName evidence="1">Uncharacterized protein</fullName>
    </submittedName>
</protein>
<gene>
    <name evidence="1" type="ORF">NCTC13316_01181</name>
</gene>
<accession>A0A378JLY2</accession>
<dbReference type="Proteomes" id="UP000254794">
    <property type="component" value="Unassembled WGS sequence"/>
</dbReference>
<name>A0A378JLY2_9GAMM</name>
<reference evidence="1 2" key="1">
    <citation type="submission" date="2018-06" db="EMBL/GenBank/DDBJ databases">
        <authorList>
            <consortium name="Pathogen Informatics"/>
            <person name="Doyle S."/>
        </authorList>
    </citation>
    <scope>NUCLEOTIDE SEQUENCE [LARGE SCALE GENOMIC DNA]</scope>
    <source>
        <strain evidence="1 2">NCTC13316</strain>
    </source>
</reference>
<evidence type="ECO:0000313" key="2">
    <source>
        <dbReference type="Proteomes" id="UP000254794"/>
    </source>
</evidence>
<dbReference type="RefSeq" id="WP_131740587.1">
    <property type="nucleotide sequence ID" value="NZ_CAAAHP010000001.1"/>
</dbReference>
<proteinExistence type="predicted"/>
<keyword evidence="2" id="KW-1185">Reference proteome</keyword>
<dbReference type="EMBL" id="UGOD01000001">
    <property type="protein sequence ID" value="STX51090.1"/>
    <property type="molecule type" value="Genomic_DNA"/>
</dbReference>
<dbReference type="OrthoDB" id="5651846at2"/>
<dbReference type="AlphaFoldDB" id="A0A378JLY2"/>
<sequence>MMLQPTKINIETLILVAIWETPFIFQGCFQIIESTSEIKILYFFRCQYVNSDTINTINNDFSPYDYEFSYLHDETNLISLDNLDEASEFAIYVLKYVLHTTLLEMIKHKQKNLIFIDDMAMEAMIERIKPAIKHNVLTNIDDDLGFATSIEFMTQEKSAQLAANTLLTKFAEKKLSNISFH</sequence>
<evidence type="ECO:0000313" key="1">
    <source>
        <dbReference type="EMBL" id="STX51090.1"/>
    </source>
</evidence>